<evidence type="ECO:0000313" key="10">
    <source>
        <dbReference type="EMBL" id="KAF2636688.1"/>
    </source>
</evidence>
<evidence type="ECO:0000256" key="6">
    <source>
        <dbReference type="ARBA" id="ARBA00023242"/>
    </source>
</evidence>
<evidence type="ECO:0000313" key="11">
    <source>
        <dbReference type="Proteomes" id="UP000799753"/>
    </source>
</evidence>
<feature type="domain" description="RRM" evidence="9">
    <location>
        <begin position="323"/>
        <end position="423"/>
    </location>
</feature>
<dbReference type="Proteomes" id="UP000799753">
    <property type="component" value="Unassembled WGS sequence"/>
</dbReference>
<dbReference type="GO" id="GO:0005730">
    <property type="term" value="C:nucleolus"/>
    <property type="evidence" value="ECO:0007669"/>
    <property type="project" value="UniProtKB-SubCell"/>
</dbReference>
<evidence type="ECO:0000256" key="7">
    <source>
        <dbReference type="PROSITE-ProRule" id="PRU00176"/>
    </source>
</evidence>
<feature type="compositionally biased region" description="Basic residues" evidence="8">
    <location>
        <begin position="497"/>
        <end position="520"/>
    </location>
</feature>
<dbReference type="PROSITE" id="PS50102">
    <property type="entry name" value="RRM"/>
    <property type="match status" value="1"/>
</dbReference>
<feature type="region of interest" description="Disordered" evidence="8">
    <location>
        <begin position="483"/>
        <end position="520"/>
    </location>
</feature>
<dbReference type="PANTHER" id="PTHR23236:SF25">
    <property type="entry name" value="RNA-BINDING PROTEIN 34"/>
    <property type="match status" value="1"/>
</dbReference>
<keyword evidence="5 7" id="KW-0694">RNA-binding</keyword>
<dbReference type="Pfam" id="PF00076">
    <property type="entry name" value="RRM_1"/>
    <property type="match status" value="1"/>
</dbReference>
<dbReference type="SUPFAM" id="SSF54928">
    <property type="entry name" value="RNA-binding domain, RBD"/>
    <property type="match status" value="2"/>
</dbReference>
<comment type="function">
    <text evidence="1">Involved in pre-25S rRNA processing.</text>
</comment>
<evidence type="ECO:0000256" key="1">
    <source>
        <dbReference type="ARBA" id="ARBA00002475"/>
    </source>
</evidence>
<dbReference type="GO" id="GO:0000463">
    <property type="term" value="P:maturation of LSU-rRNA from tricistronic rRNA transcript (SSU-rRNA, 5.8S rRNA, LSU-rRNA)"/>
    <property type="evidence" value="ECO:0007669"/>
    <property type="project" value="TreeGrafter"/>
</dbReference>
<evidence type="ECO:0000256" key="8">
    <source>
        <dbReference type="SAM" id="MobiDB-lite"/>
    </source>
</evidence>
<evidence type="ECO:0000259" key="9">
    <source>
        <dbReference type="PROSITE" id="PS50102"/>
    </source>
</evidence>
<reference evidence="10" key="1">
    <citation type="journal article" date="2020" name="Stud. Mycol.">
        <title>101 Dothideomycetes genomes: a test case for predicting lifestyles and emergence of pathogens.</title>
        <authorList>
            <person name="Haridas S."/>
            <person name="Albert R."/>
            <person name="Binder M."/>
            <person name="Bloem J."/>
            <person name="Labutti K."/>
            <person name="Salamov A."/>
            <person name="Andreopoulos B."/>
            <person name="Baker S."/>
            <person name="Barry K."/>
            <person name="Bills G."/>
            <person name="Bluhm B."/>
            <person name="Cannon C."/>
            <person name="Castanera R."/>
            <person name="Culley D."/>
            <person name="Daum C."/>
            <person name="Ezra D."/>
            <person name="Gonzalez J."/>
            <person name="Henrissat B."/>
            <person name="Kuo A."/>
            <person name="Liang C."/>
            <person name="Lipzen A."/>
            <person name="Lutzoni F."/>
            <person name="Magnuson J."/>
            <person name="Mondo S."/>
            <person name="Nolan M."/>
            <person name="Ohm R."/>
            <person name="Pangilinan J."/>
            <person name="Park H.-J."/>
            <person name="Ramirez L."/>
            <person name="Alfaro M."/>
            <person name="Sun H."/>
            <person name="Tritt A."/>
            <person name="Yoshinaga Y."/>
            <person name="Zwiers L.-H."/>
            <person name="Turgeon B."/>
            <person name="Goodwin S."/>
            <person name="Spatafora J."/>
            <person name="Crous P."/>
            <person name="Grigoriev I."/>
        </authorList>
    </citation>
    <scope>NUCLEOTIDE SEQUENCE</scope>
    <source>
        <strain evidence="10">CBS 473.64</strain>
    </source>
</reference>
<proteinExistence type="inferred from homology"/>
<protein>
    <recommendedName>
        <fullName evidence="4">Nucleolar protein 12</fullName>
    </recommendedName>
</protein>
<feature type="region of interest" description="Disordered" evidence="8">
    <location>
        <begin position="337"/>
        <end position="356"/>
    </location>
</feature>
<dbReference type="Gene3D" id="3.30.70.330">
    <property type="match status" value="2"/>
</dbReference>
<feature type="region of interest" description="Disordered" evidence="8">
    <location>
        <begin position="38"/>
        <end position="193"/>
    </location>
</feature>
<keyword evidence="6" id="KW-0539">Nucleus</keyword>
<feature type="compositionally biased region" description="Basic and acidic residues" evidence="8">
    <location>
        <begin position="161"/>
        <end position="171"/>
    </location>
</feature>
<evidence type="ECO:0000256" key="3">
    <source>
        <dbReference type="ARBA" id="ARBA00007077"/>
    </source>
</evidence>
<dbReference type="InterPro" id="IPR000504">
    <property type="entry name" value="RRM_dom"/>
</dbReference>
<accession>A0A6A6RR09</accession>
<dbReference type="OrthoDB" id="442677at2759"/>
<gene>
    <name evidence="10" type="ORF">P280DRAFT_408895</name>
</gene>
<dbReference type="InterPro" id="IPR012677">
    <property type="entry name" value="Nucleotide-bd_a/b_plait_sf"/>
</dbReference>
<feature type="region of interest" description="Disordered" evidence="8">
    <location>
        <begin position="424"/>
        <end position="460"/>
    </location>
</feature>
<organism evidence="10 11">
    <name type="scientific">Massarina eburnea CBS 473.64</name>
    <dbReference type="NCBI Taxonomy" id="1395130"/>
    <lineage>
        <taxon>Eukaryota</taxon>
        <taxon>Fungi</taxon>
        <taxon>Dikarya</taxon>
        <taxon>Ascomycota</taxon>
        <taxon>Pezizomycotina</taxon>
        <taxon>Dothideomycetes</taxon>
        <taxon>Pleosporomycetidae</taxon>
        <taxon>Pleosporales</taxon>
        <taxon>Massarineae</taxon>
        <taxon>Massarinaceae</taxon>
        <taxon>Massarina</taxon>
    </lineage>
</organism>
<name>A0A6A6RR09_9PLEO</name>
<sequence>MAKSASKRAEAAVAGTQTDKSFIAVDKKAFDPSLASLFASSAGPVTVPPKSRYQDALGRRPVEEEGEEDSEESADEELSAASDAESDPSDEDEAASEQESDGEAAAEKIQQSLDGAENKPSKKRKRGGKEEAVEDVYMQKIEREEAKDEETRKKKQKTKPAKVEEAKKVANDAEESDEDSFAIPQHETQTDGPGDVEAEVEKAARTVFLGNVSSEAITDKAAEKQLKKHLTSFIPDLADSKPPHKIETMRFRSTAFSNSLPKRAAATKKEIMETTTKATNAYVVYTTKLAAREAVKRLNGTVILGRHLRADSVAHPAAVDHRRCVFVGNLGFVDDESNVNAEDGKKKSNKPPGDVEEGLWIQFSKAGKVESVRVPRDANTRVGKGFAYVQFEDENAVEAALLFNDQKYPPLLPRKLRVVRARAQKKNHKKTAGKPVKSDAPKAKGAYNAKVSGEQKSAEGRARAVLGKQAAFKSAESFVFEGHRASAKQGKSGLKLGGKKKGTNGRKARSKAWKSSGGKK</sequence>
<comment type="subcellular location">
    <subcellularLocation>
        <location evidence="2">Nucleus</location>
        <location evidence="2">Nucleolus</location>
    </subcellularLocation>
</comment>
<dbReference type="EMBL" id="MU006797">
    <property type="protein sequence ID" value="KAF2636688.1"/>
    <property type="molecule type" value="Genomic_DNA"/>
</dbReference>
<feature type="compositionally biased region" description="Acidic residues" evidence="8">
    <location>
        <begin position="64"/>
        <end position="104"/>
    </location>
</feature>
<feature type="region of interest" description="Disordered" evidence="8">
    <location>
        <begin position="1"/>
        <end position="23"/>
    </location>
</feature>
<feature type="compositionally biased region" description="Basic and acidic residues" evidence="8">
    <location>
        <begin position="140"/>
        <end position="152"/>
    </location>
</feature>
<evidence type="ECO:0000256" key="2">
    <source>
        <dbReference type="ARBA" id="ARBA00004604"/>
    </source>
</evidence>
<evidence type="ECO:0000256" key="4">
    <source>
        <dbReference type="ARBA" id="ARBA00015520"/>
    </source>
</evidence>
<dbReference type="InterPro" id="IPR035979">
    <property type="entry name" value="RBD_domain_sf"/>
</dbReference>
<keyword evidence="11" id="KW-1185">Reference proteome</keyword>
<dbReference type="AlphaFoldDB" id="A0A6A6RR09"/>
<evidence type="ECO:0000256" key="5">
    <source>
        <dbReference type="ARBA" id="ARBA00022884"/>
    </source>
</evidence>
<dbReference type="SMART" id="SM00360">
    <property type="entry name" value="RRM"/>
    <property type="match status" value="2"/>
</dbReference>
<dbReference type="GO" id="GO:0019843">
    <property type="term" value="F:rRNA binding"/>
    <property type="evidence" value="ECO:0007669"/>
    <property type="project" value="TreeGrafter"/>
</dbReference>
<dbReference type="PANTHER" id="PTHR23236">
    <property type="entry name" value="EUKARYOTIC TRANSLATION INITIATION FACTOR 4B/4H"/>
    <property type="match status" value="1"/>
</dbReference>
<comment type="similarity">
    <text evidence="3">Belongs to the RRM RBM34 family.</text>
</comment>